<accession>A0A2B4S3R6</accession>
<dbReference type="InterPro" id="IPR003213">
    <property type="entry name" value="Cyt_c_oxidase_su6B"/>
</dbReference>
<gene>
    <name evidence="6" type="primary">Cox6b1</name>
    <name evidence="6" type="ORF">AWC38_SpisGene12309</name>
</gene>
<evidence type="ECO:0000256" key="4">
    <source>
        <dbReference type="ARBA" id="ARBA00040060"/>
    </source>
</evidence>
<reference evidence="7" key="1">
    <citation type="journal article" date="2017" name="bioRxiv">
        <title>Comparative analysis of the genomes of Stylophora pistillata and Acropora digitifera provides evidence for extensive differences between species of corals.</title>
        <authorList>
            <person name="Voolstra C.R."/>
            <person name="Li Y."/>
            <person name="Liew Y.J."/>
            <person name="Baumgarten S."/>
            <person name="Zoccola D."/>
            <person name="Flot J.-F."/>
            <person name="Tambutte S."/>
            <person name="Allemand D."/>
            <person name="Aranda M."/>
        </authorList>
    </citation>
    <scope>NUCLEOTIDE SEQUENCE [LARGE SCALE GENOMIC DNA]</scope>
</reference>
<dbReference type="GO" id="GO:0005739">
    <property type="term" value="C:mitochondrion"/>
    <property type="evidence" value="ECO:0007669"/>
    <property type="project" value="UniProtKB-SubCell"/>
</dbReference>
<evidence type="ECO:0000313" key="6">
    <source>
        <dbReference type="EMBL" id="PFX23162.1"/>
    </source>
</evidence>
<keyword evidence="7" id="KW-1185">Reference proteome</keyword>
<name>A0A2B4S3R6_STYPI</name>
<dbReference type="CDD" id="cd00926">
    <property type="entry name" value="Cyt_c_Oxidase_VIb"/>
    <property type="match status" value="1"/>
</dbReference>
<dbReference type="PROSITE" id="PS51808">
    <property type="entry name" value="CHCH"/>
    <property type="match status" value="1"/>
</dbReference>
<sequence length="142" mass="16518">MGKISLEGPTIIETILQDHSAIFDCGIGREKATRLVIVHLLLTLSLLFGNSEIKIMAENIEQHFDPKTFKLETAPFDARFPYTNQTKNCWQNYVDYHRCIKKFGEEESRCQYFFKTYKSLCPGPWVENWDDQMESGTFPGRI</sequence>
<evidence type="ECO:0000256" key="2">
    <source>
        <dbReference type="ARBA" id="ARBA00023128"/>
    </source>
</evidence>
<protein>
    <recommendedName>
        <fullName evidence="4">Cytochrome c oxidase subunit 6B1</fullName>
    </recommendedName>
    <alternativeName>
        <fullName evidence="5">Cytochrome c oxidase subunit VIb isoform 1</fullName>
    </alternativeName>
</protein>
<dbReference type="FunFam" id="1.10.10.140:FF:000001">
    <property type="entry name" value="Cytochrome c oxidase subunit 6B1"/>
    <property type="match status" value="1"/>
</dbReference>
<comment type="caution">
    <text evidence="6">The sequence shown here is derived from an EMBL/GenBank/DDBJ whole genome shotgun (WGS) entry which is preliminary data.</text>
</comment>
<dbReference type="AlphaFoldDB" id="A0A2B4S3R6"/>
<evidence type="ECO:0000256" key="5">
    <source>
        <dbReference type="ARBA" id="ARBA00042114"/>
    </source>
</evidence>
<dbReference type="STRING" id="50429.A0A2B4S3R6"/>
<dbReference type="OrthoDB" id="1107506at2759"/>
<evidence type="ECO:0000256" key="3">
    <source>
        <dbReference type="ARBA" id="ARBA00023157"/>
    </source>
</evidence>
<organism evidence="6 7">
    <name type="scientific">Stylophora pistillata</name>
    <name type="common">Smooth cauliflower coral</name>
    <dbReference type="NCBI Taxonomy" id="50429"/>
    <lineage>
        <taxon>Eukaryota</taxon>
        <taxon>Metazoa</taxon>
        <taxon>Cnidaria</taxon>
        <taxon>Anthozoa</taxon>
        <taxon>Hexacorallia</taxon>
        <taxon>Scleractinia</taxon>
        <taxon>Astrocoeniina</taxon>
        <taxon>Pocilloporidae</taxon>
        <taxon>Stylophora</taxon>
    </lineage>
</organism>
<comment type="subcellular location">
    <subcellularLocation>
        <location evidence="1">Mitochondrion</location>
    </subcellularLocation>
</comment>
<dbReference type="SUPFAM" id="SSF47694">
    <property type="entry name" value="Cytochrome c oxidase subunit h"/>
    <property type="match status" value="1"/>
</dbReference>
<dbReference type="InterPro" id="IPR036549">
    <property type="entry name" value="CX6/COA6-like_sf"/>
</dbReference>
<dbReference type="Gene3D" id="1.10.10.140">
    <property type="entry name" value="Cytochrome c oxidase, subunit VIb"/>
    <property type="match status" value="1"/>
</dbReference>
<dbReference type="PANTHER" id="PTHR11387">
    <property type="entry name" value="CYTOCHROME C OXIDASE SUBUNIT 6B"/>
    <property type="match status" value="1"/>
</dbReference>
<dbReference type="EMBL" id="LSMT01000216">
    <property type="protein sequence ID" value="PFX23162.1"/>
    <property type="molecule type" value="Genomic_DNA"/>
</dbReference>
<keyword evidence="3" id="KW-1015">Disulfide bond</keyword>
<dbReference type="InterPro" id="IPR048280">
    <property type="entry name" value="COX6B-like"/>
</dbReference>
<evidence type="ECO:0000313" key="7">
    <source>
        <dbReference type="Proteomes" id="UP000225706"/>
    </source>
</evidence>
<keyword evidence="2" id="KW-0496">Mitochondrion</keyword>
<dbReference type="Proteomes" id="UP000225706">
    <property type="component" value="Unassembled WGS sequence"/>
</dbReference>
<proteinExistence type="predicted"/>
<dbReference type="Pfam" id="PF02297">
    <property type="entry name" value="COX6B"/>
    <property type="match status" value="1"/>
</dbReference>
<evidence type="ECO:0000256" key="1">
    <source>
        <dbReference type="ARBA" id="ARBA00004173"/>
    </source>
</evidence>
<dbReference type="GO" id="GO:0045277">
    <property type="term" value="C:respiratory chain complex IV"/>
    <property type="evidence" value="ECO:0007669"/>
    <property type="project" value="InterPro"/>
</dbReference>